<dbReference type="Proteomes" id="UP000518266">
    <property type="component" value="Unassembled WGS sequence"/>
</dbReference>
<reference evidence="2 3" key="1">
    <citation type="submission" date="2020-03" db="EMBL/GenBank/DDBJ databases">
        <title>Dissostichus mawsoni Genome sequencing and assembly.</title>
        <authorList>
            <person name="Park H."/>
        </authorList>
    </citation>
    <scope>NUCLEOTIDE SEQUENCE [LARGE SCALE GENOMIC DNA]</scope>
    <source>
        <strain evidence="2">DM0001</strain>
        <tissue evidence="2">Muscle</tissue>
    </source>
</reference>
<comment type="caution">
    <text evidence="2">The sequence shown here is derived from an EMBL/GenBank/DDBJ whole genome shotgun (WGS) entry which is preliminary data.</text>
</comment>
<evidence type="ECO:0000256" key="1">
    <source>
        <dbReference type="SAM" id="MobiDB-lite"/>
    </source>
</evidence>
<protein>
    <submittedName>
        <fullName evidence="2">Uncharacterized protein</fullName>
    </submittedName>
</protein>
<keyword evidence="3" id="KW-1185">Reference proteome</keyword>
<dbReference type="AlphaFoldDB" id="A0A7J5YJM9"/>
<proteinExistence type="predicted"/>
<gene>
    <name evidence="2" type="ORF">F7725_015860</name>
</gene>
<name>A0A7J5YJM9_DISMA</name>
<evidence type="ECO:0000313" key="2">
    <source>
        <dbReference type="EMBL" id="KAF3849363.1"/>
    </source>
</evidence>
<dbReference type="EMBL" id="JAAKFY010000012">
    <property type="protein sequence ID" value="KAF3849363.1"/>
    <property type="molecule type" value="Genomic_DNA"/>
</dbReference>
<accession>A0A7J5YJM9</accession>
<feature type="compositionally biased region" description="Polar residues" evidence="1">
    <location>
        <begin position="1"/>
        <end position="13"/>
    </location>
</feature>
<feature type="region of interest" description="Disordered" evidence="1">
    <location>
        <begin position="1"/>
        <end position="21"/>
    </location>
</feature>
<sequence length="118" mass="12328">MSGSHSPGGSTITSSRNSSIPASRSCLSFALDLGQRPQHDGLLQANKCHEGGFQEVHLSNQHSTCTGNTLANVSEGAQVGLLGLVAMLSVEASRSSMMVPFSMHVLSSIRLCRDSVAT</sequence>
<organism evidence="2 3">
    <name type="scientific">Dissostichus mawsoni</name>
    <name type="common">Antarctic cod</name>
    <dbReference type="NCBI Taxonomy" id="36200"/>
    <lineage>
        <taxon>Eukaryota</taxon>
        <taxon>Metazoa</taxon>
        <taxon>Chordata</taxon>
        <taxon>Craniata</taxon>
        <taxon>Vertebrata</taxon>
        <taxon>Euteleostomi</taxon>
        <taxon>Actinopterygii</taxon>
        <taxon>Neopterygii</taxon>
        <taxon>Teleostei</taxon>
        <taxon>Neoteleostei</taxon>
        <taxon>Acanthomorphata</taxon>
        <taxon>Eupercaria</taxon>
        <taxon>Perciformes</taxon>
        <taxon>Notothenioidei</taxon>
        <taxon>Nototheniidae</taxon>
        <taxon>Dissostichus</taxon>
    </lineage>
</organism>
<evidence type="ECO:0000313" key="3">
    <source>
        <dbReference type="Proteomes" id="UP000518266"/>
    </source>
</evidence>